<dbReference type="EC" id="2.3.1.308" evidence="6"/>
<dbReference type="PANTHER" id="PTHR13256">
    <property type="entry name" value="N-ACETYLTRANSFERASE 9"/>
    <property type="match status" value="1"/>
</dbReference>
<keyword evidence="3" id="KW-0012">Acyltransferase</keyword>
<accession>A0A444U786</accession>
<evidence type="ECO:0000256" key="7">
    <source>
        <dbReference type="ARBA" id="ARBA00073356"/>
    </source>
</evidence>
<reference evidence="9 10" key="1">
    <citation type="submission" date="2019-01" db="EMBL/GenBank/DDBJ databases">
        <title>Draft Genome and Complete Hox-Cluster Characterization of the Sterlet Sturgeon (Acipenser ruthenus).</title>
        <authorList>
            <person name="Wei Q."/>
        </authorList>
    </citation>
    <scope>NUCLEOTIDE SEQUENCE [LARGE SCALE GENOMIC DNA]</scope>
    <source>
        <strain evidence="9">WHYD16114868_AA</strain>
        <tissue evidence="9">Blood</tissue>
    </source>
</reference>
<proteinExistence type="inferred from homology"/>
<organism evidence="9 10">
    <name type="scientific">Acipenser ruthenus</name>
    <name type="common">Sterlet sturgeon</name>
    <dbReference type="NCBI Taxonomy" id="7906"/>
    <lineage>
        <taxon>Eukaryota</taxon>
        <taxon>Metazoa</taxon>
        <taxon>Chordata</taxon>
        <taxon>Craniata</taxon>
        <taxon>Vertebrata</taxon>
        <taxon>Euteleostomi</taxon>
        <taxon>Actinopterygii</taxon>
        <taxon>Chondrostei</taxon>
        <taxon>Acipenseriformes</taxon>
        <taxon>Acipenseridae</taxon>
        <taxon>Acipenser</taxon>
    </lineage>
</organism>
<evidence type="ECO:0000256" key="4">
    <source>
        <dbReference type="ARBA" id="ARBA00051141"/>
    </source>
</evidence>
<comment type="similarity">
    <text evidence="1">Belongs to the acetyltransferase family. GNAT subfamily.</text>
</comment>
<dbReference type="InterPro" id="IPR000182">
    <property type="entry name" value="GNAT_dom"/>
</dbReference>
<dbReference type="InterPro" id="IPR039135">
    <property type="entry name" value="NAT9-like"/>
</dbReference>
<gene>
    <name evidence="9" type="ORF">EOD39_7304</name>
</gene>
<keyword evidence="10" id="KW-1185">Reference proteome</keyword>
<protein>
    <recommendedName>
        <fullName evidence="7">Alpha/beta-tubulin-N-acetyltransferase 9</fullName>
        <ecNumber evidence="6">2.3.1.308</ecNumber>
    </recommendedName>
</protein>
<evidence type="ECO:0000313" key="9">
    <source>
        <dbReference type="EMBL" id="RXM31047.1"/>
    </source>
</evidence>
<evidence type="ECO:0000256" key="2">
    <source>
        <dbReference type="ARBA" id="ARBA00022679"/>
    </source>
</evidence>
<evidence type="ECO:0000259" key="8">
    <source>
        <dbReference type="Pfam" id="PF13302"/>
    </source>
</evidence>
<evidence type="ECO:0000313" key="10">
    <source>
        <dbReference type="Proteomes" id="UP000289886"/>
    </source>
</evidence>
<dbReference type="InterPro" id="IPR016181">
    <property type="entry name" value="Acyl_CoA_acyltransferase"/>
</dbReference>
<dbReference type="Gene3D" id="3.40.630.30">
    <property type="match status" value="1"/>
</dbReference>
<keyword evidence="2" id="KW-0808">Transferase</keyword>
<dbReference type="AlphaFoldDB" id="A0A444U786"/>
<dbReference type="SUPFAM" id="SSF55729">
    <property type="entry name" value="Acyl-CoA N-acyltransferases (Nat)"/>
    <property type="match status" value="1"/>
</dbReference>
<sequence length="284" mass="32684">MLNSEVKEAFLGFDDESIENSSGVIEANRISKCKIFFKTVEGFAAFFNKSTKSTNLLDEVVKRHMARAASARIMRINENTLLEGKHVVLVPYNPEHVPRYHQWMGSAELQKLTASEPLTLEQEYEMQKSWREDDDKCTFIILDKHRWADPSVPEQDCMLGDVNIFLTDPEDTSLGEVEIMIAEPSYRGRGFGKEVTRMIMCYGVTKLGISKFEAKIGLENKVSIAMFKKFHFQEVSLSEVFQQITLQLTIDEAQKKWLLGGKKFMEEKEYKKTKTNIRQEESCP</sequence>
<dbReference type="PANTHER" id="PTHR13256:SF16">
    <property type="entry name" value="ALPHA_BETA-TUBULIN-N-ACETYLTRANSFERASE 9"/>
    <property type="match status" value="1"/>
</dbReference>
<comment type="function">
    <text evidence="5">N-acetyltransferase that mediates the acetylation of the N-terminal residues of alpha- and beta-tubulin.</text>
</comment>
<comment type="caution">
    <text evidence="9">The sequence shown here is derived from an EMBL/GenBank/DDBJ whole genome shotgun (WGS) entry which is preliminary data.</text>
</comment>
<evidence type="ECO:0000256" key="1">
    <source>
        <dbReference type="ARBA" id="ARBA00009342"/>
    </source>
</evidence>
<dbReference type="Proteomes" id="UP000289886">
    <property type="component" value="Unassembled WGS sequence"/>
</dbReference>
<name>A0A444U786_ACIRT</name>
<evidence type="ECO:0000256" key="5">
    <source>
        <dbReference type="ARBA" id="ARBA00058998"/>
    </source>
</evidence>
<dbReference type="GO" id="GO:0120519">
    <property type="term" value="F:tubulin N-terminal-methionine acetyltransferase activity"/>
    <property type="evidence" value="ECO:0007669"/>
    <property type="project" value="UniProtKB-EC"/>
</dbReference>
<dbReference type="FunFam" id="3.40.630.30:FF:000040">
    <property type="entry name" value="N-acetyltransferase 9 (putative)"/>
    <property type="match status" value="1"/>
</dbReference>
<comment type="catalytic activity">
    <reaction evidence="4">
        <text>N-terminal L-methionyl-[tubulin] + acetyl-CoA = N-terminal N(alpha)-acetyl-L-methionyl-[tubulin] + CoA + H(+)</text>
        <dbReference type="Rhea" id="RHEA:69607"/>
        <dbReference type="Rhea" id="RHEA-COMP:17729"/>
        <dbReference type="Rhea" id="RHEA-COMP:17730"/>
        <dbReference type="ChEBI" id="CHEBI:15378"/>
        <dbReference type="ChEBI" id="CHEBI:57287"/>
        <dbReference type="ChEBI" id="CHEBI:57288"/>
        <dbReference type="ChEBI" id="CHEBI:64731"/>
        <dbReference type="ChEBI" id="CHEBI:133414"/>
        <dbReference type="EC" id="2.3.1.308"/>
    </reaction>
</comment>
<evidence type="ECO:0000256" key="6">
    <source>
        <dbReference type="ARBA" id="ARBA00066928"/>
    </source>
</evidence>
<dbReference type="EMBL" id="SCEB01215145">
    <property type="protein sequence ID" value="RXM31047.1"/>
    <property type="molecule type" value="Genomic_DNA"/>
</dbReference>
<evidence type="ECO:0000256" key="3">
    <source>
        <dbReference type="ARBA" id="ARBA00023315"/>
    </source>
</evidence>
<dbReference type="Pfam" id="PF13302">
    <property type="entry name" value="Acetyltransf_3"/>
    <property type="match status" value="1"/>
</dbReference>
<feature type="domain" description="N-acetyltransferase" evidence="8">
    <location>
        <begin position="87"/>
        <end position="233"/>
    </location>
</feature>